<sequence length="134" mass="14522">MAGFQEEVAAWVAKTNAKMELAVRKIALDVFSEVILMSPVDTGRFRGNWQVAIGDVPAGTLEIEDKDGTATISKVQAATMGLEVGQTIYLINNLPYAQALEFGSSRQAPGGMVRLAAQRWQPIVEKVAQELSRS</sequence>
<dbReference type="RefSeq" id="WP_183205190.1">
    <property type="nucleotide sequence ID" value="NZ_JAAAMM010000001.1"/>
</dbReference>
<protein>
    <recommendedName>
        <fullName evidence="3">HK97 gp10 family phage protein</fullName>
    </recommendedName>
</protein>
<reference evidence="1 2" key="1">
    <citation type="submission" date="2020-08" db="EMBL/GenBank/DDBJ databases">
        <title>Genomic Encyclopedia of Type Strains, Phase IV (KMG-IV): sequencing the most valuable type-strain genomes for metagenomic binning, comparative biology and taxonomic classification.</title>
        <authorList>
            <person name="Goeker M."/>
        </authorList>
    </citation>
    <scope>NUCLEOTIDE SEQUENCE [LARGE SCALE GENOMIC DNA]</scope>
    <source>
        <strain evidence="1 2">DSM 103570</strain>
    </source>
</reference>
<organism evidence="1 2">
    <name type="scientific">Aurantimonas endophytica</name>
    <dbReference type="NCBI Taxonomy" id="1522175"/>
    <lineage>
        <taxon>Bacteria</taxon>
        <taxon>Pseudomonadati</taxon>
        <taxon>Pseudomonadota</taxon>
        <taxon>Alphaproteobacteria</taxon>
        <taxon>Hyphomicrobiales</taxon>
        <taxon>Aurantimonadaceae</taxon>
        <taxon>Aurantimonas</taxon>
    </lineage>
</organism>
<evidence type="ECO:0000313" key="2">
    <source>
        <dbReference type="Proteomes" id="UP000588647"/>
    </source>
</evidence>
<dbReference type="EMBL" id="JACIEM010000001">
    <property type="protein sequence ID" value="MBB4000965.1"/>
    <property type="molecule type" value="Genomic_DNA"/>
</dbReference>
<accession>A0A7W6MMK8</accession>
<name>A0A7W6MMK8_9HYPH</name>
<comment type="caution">
    <text evidence="1">The sequence shown here is derived from an EMBL/GenBank/DDBJ whole genome shotgun (WGS) entry which is preliminary data.</text>
</comment>
<proteinExistence type="predicted"/>
<dbReference type="AlphaFoldDB" id="A0A7W6MMK8"/>
<gene>
    <name evidence="1" type="ORF">GGR03_000012</name>
</gene>
<dbReference type="Proteomes" id="UP000588647">
    <property type="component" value="Unassembled WGS sequence"/>
</dbReference>
<evidence type="ECO:0008006" key="3">
    <source>
        <dbReference type="Google" id="ProtNLM"/>
    </source>
</evidence>
<keyword evidence="2" id="KW-1185">Reference proteome</keyword>
<evidence type="ECO:0000313" key="1">
    <source>
        <dbReference type="EMBL" id="MBB4000965.1"/>
    </source>
</evidence>